<evidence type="ECO:0000313" key="1">
    <source>
        <dbReference type="EMBL" id="KZV77926.1"/>
    </source>
</evidence>
<gene>
    <name evidence="1" type="ORF">EXIGLDRAFT_96684</name>
</gene>
<organism evidence="1 2">
    <name type="scientific">Exidia glandulosa HHB12029</name>
    <dbReference type="NCBI Taxonomy" id="1314781"/>
    <lineage>
        <taxon>Eukaryota</taxon>
        <taxon>Fungi</taxon>
        <taxon>Dikarya</taxon>
        <taxon>Basidiomycota</taxon>
        <taxon>Agaricomycotina</taxon>
        <taxon>Agaricomycetes</taxon>
        <taxon>Auriculariales</taxon>
        <taxon>Exidiaceae</taxon>
        <taxon>Exidia</taxon>
    </lineage>
</organism>
<feature type="non-terminal residue" evidence="1">
    <location>
        <position position="148"/>
    </location>
</feature>
<protein>
    <submittedName>
        <fullName evidence="1">Uncharacterized protein</fullName>
    </submittedName>
</protein>
<proteinExistence type="predicted"/>
<reference evidence="1 2" key="1">
    <citation type="journal article" date="2016" name="Mol. Biol. Evol.">
        <title>Comparative Genomics of Early-Diverging Mushroom-Forming Fungi Provides Insights into the Origins of Lignocellulose Decay Capabilities.</title>
        <authorList>
            <person name="Nagy L.G."/>
            <person name="Riley R."/>
            <person name="Tritt A."/>
            <person name="Adam C."/>
            <person name="Daum C."/>
            <person name="Floudas D."/>
            <person name="Sun H."/>
            <person name="Yadav J.S."/>
            <person name="Pangilinan J."/>
            <person name="Larsson K.H."/>
            <person name="Matsuura K."/>
            <person name="Barry K."/>
            <person name="Labutti K."/>
            <person name="Kuo R."/>
            <person name="Ohm R.A."/>
            <person name="Bhattacharya S.S."/>
            <person name="Shirouzu T."/>
            <person name="Yoshinaga Y."/>
            <person name="Martin F.M."/>
            <person name="Grigoriev I.V."/>
            <person name="Hibbett D.S."/>
        </authorList>
    </citation>
    <scope>NUCLEOTIDE SEQUENCE [LARGE SCALE GENOMIC DNA]</scope>
    <source>
        <strain evidence="1 2">HHB12029</strain>
    </source>
</reference>
<sequence>MSRDMLKERLAFNDNLLRQYDQRAVEIDFAYTKAEAALLAAQHELAGLAAARDDIQTHQSTLREENERLQASLASIPSRLLKTFPFDLLRYIMSHVAIETGSWTTDGRDQEYYMDRVRVPFVLASVCRRWRTVALDTSSLWTFIHSPK</sequence>
<evidence type="ECO:0000313" key="2">
    <source>
        <dbReference type="Proteomes" id="UP000077266"/>
    </source>
</evidence>
<name>A0A166ME03_EXIGL</name>
<dbReference type="OrthoDB" id="3365698at2759"/>
<dbReference type="AlphaFoldDB" id="A0A166ME03"/>
<dbReference type="Proteomes" id="UP000077266">
    <property type="component" value="Unassembled WGS sequence"/>
</dbReference>
<dbReference type="EMBL" id="KV427345">
    <property type="protein sequence ID" value="KZV77926.1"/>
    <property type="molecule type" value="Genomic_DNA"/>
</dbReference>
<dbReference type="InParanoid" id="A0A166ME03"/>
<dbReference type="Gene3D" id="1.20.1280.50">
    <property type="match status" value="1"/>
</dbReference>
<accession>A0A166ME03</accession>
<keyword evidence="2" id="KW-1185">Reference proteome</keyword>